<dbReference type="RefSeq" id="WP_273988119.1">
    <property type="nucleotide sequence ID" value="NZ_BAABQT010000015.1"/>
</dbReference>
<reference evidence="1 2" key="1">
    <citation type="submission" date="2022-12" db="EMBL/GenBank/DDBJ databases">
        <title>Genome Sequence of Deinococcus aquaticus Type Strain PB314.</title>
        <authorList>
            <person name="Albert C."/>
            <person name="Hill J."/>
            <person name="Boren L."/>
            <person name="Scholz-Ng S."/>
            <person name="Fatema N."/>
            <person name="Grosso R."/>
            <person name="Soboslay E."/>
            <person name="Tuohy J."/>
        </authorList>
    </citation>
    <scope>NUCLEOTIDE SEQUENCE [LARGE SCALE GENOMIC DNA]</scope>
    <source>
        <strain evidence="1 2">PB-314</strain>
    </source>
</reference>
<accession>A0ABY7V2I0</accession>
<gene>
    <name evidence="1" type="ORF">M8445_12525</name>
</gene>
<dbReference type="Proteomes" id="UP001217044">
    <property type="component" value="Chromosome"/>
</dbReference>
<evidence type="ECO:0000313" key="2">
    <source>
        <dbReference type="Proteomes" id="UP001217044"/>
    </source>
</evidence>
<sequence length="168" mass="17855">MPTRKMLQVIPKTLTFTPTGGTAVVFSDFSEAVSFTYEDSYSDISSQSSDYAIGKMLTGRAASMKAVVNNFDLQQMQAMVSTTPADYAVATDTLTLNSGNFNVNYGLLVFVGRDTTTGKDITITLKRAVAKVSGDLAFGKDSEAKAGLQFDAVRDGSNTAVVTIAYAV</sequence>
<keyword evidence="2" id="KW-1185">Reference proteome</keyword>
<dbReference type="EMBL" id="CP115165">
    <property type="protein sequence ID" value="WDA58166.1"/>
    <property type="molecule type" value="Genomic_DNA"/>
</dbReference>
<name>A0ABY7V2I0_9DEIO</name>
<proteinExistence type="predicted"/>
<evidence type="ECO:0008006" key="3">
    <source>
        <dbReference type="Google" id="ProtNLM"/>
    </source>
</evidence>
<organism evidence="1 2">
    <name type="scientific">Deinococcus aquaticus</name>
    <dbReference type="NCBI Taxonomy" id="328692"/>
    <lineage>
        <taxon>Bacteria</taxon>
        <taxon>Thermotogati</taxon>
        <taxon>Deinococcota</taxon>
        <taxon>Deinococci</taxon>
        <taxon>Deinococcales</taxon>
        <taxon>Deinococcaceae</taxon>
        <taxon>Deinococcus</taxon>
    </lineage>
</organism>
<protein>
    <recommendedName>
        <fullName evidence="3">Phage tail protein</fullName>
    </recommendedName>
</protein>
<evidence type="ECO:0000313" key="1">
    <source>
        <dbReference type="EMBL" id="WDA58166.1"/>
    </source>
</evidence>